<feature type="transmembrane region" description="Helical" evidence="7">
    <location>
        <begin position="99"/>
        <end position="126"/>
    </location>
</feature>
<dbReference type="EMBL" id="AQQV01000001">
    <property type="protein sequence ID" value="ORE89150.1"/>
    <property type="molecule type" value="Genomic_DNA"/>
</dbReference>
<dbReference type="STRING" id="1317117.ATO7_04705"/>
<name>A0A1Y1SIC8_9GAMM</name>
<feature type="transmembrane region" description="Helical" evidence="7">
    <location>
        <begin position="345"/>
        <end position="367"/>
    </location>
</feature>
<dbReference type="RefSeq" id="WP_083560008.1">
    <property type="nucleotide sequence ID" value="NZ_AQQV01000001.1"/>
</dbReference>
<sequence length="507" mass="54081">MADGGRSLSEQADHRASVAGEINAARAISGGTKLLAARLAAQFIRLAFTVVLARILAPQDYGLVASVQVITGLAVLLQDMGLSAATLQRKHISEAQIHALYWLNLLLGGCVAGLGLLSAPYIAAWLRSPDSVGVIQVLLVAVLIPSASAQHRALMQRELRFGAIALSSVCGTLIGGACAVMAAVAGAGPWALVLMMVVADAVTLIISWAAARYHPGIPKNFAGVASLLHFGGGFLMFRVLGHFAQNLHLLLLSRNMGFAAAGQFTRAHMLTNMASGYVNEPAGKVALPMLSRLISEPRRFVRFYDKATGVMMLAAAPLGVMGVLYGSQVIHVLLGEQWEAAEQIFQVLCFGLIAQPLMYSTGWLYMARGDMRGMLIWGCIGWGAMLIAALVALRFGPLGVAWAWSGTQWVLLVPCLVAAYRHLPLRTSVALLRASRPVAAALVAAVLVKATFSSLTGLPMWAELIGATALFGPAYLLLAWFVFGQRQLMQTLAETVFKRIQSMQGRR</sequence>
<gene>
    <name evidence="8" type="ORF">ATO7_04705</name>
</gene>
<dbReference type="InterPro" id="IPR050833">
    <property type="entry name" value="Poly_Biosynth_Transport"/>
</dbReference>
<feature type="transmembrane region" description="Helical" evidence="7">
    <location>
        <begin position="161"/>
        <end position="184"/>
    </location>
</feature>
<dbReference type="PANTHER" id="PTHR30250:SF10">
    <property type="entry name" value="LIPOPOLYSACCHARIDE BIOSYNTHESIS PROTEIN WZXC"/>
    <property type="match status" value="1"/>
</dbReference>
<comment type="caution">
    <text evidence="8">The sequence shown here is derived from an EMBL/GenBank/DDBJ whole genome shotgun (WGS) entry which is preliminary data.</text>
</comment>
<evidence type="ECO:0000256" key="7">
    <source>
        <dbReference type="SAM" id="Phobius"/>
    </source>
</evidence>
<evidence type="ECO:0000313" key="8">
    <source>
        <dbReference type="EMBL" id="ORE89150.1"/>
    </source>
</evidence>
<accession>A0A1Y1SIC8</accession>
<dbReference type="AlphaFoldDB" id="A0A1Y1SIC8"/>
<evidence type="ECO:0000256" key="4">
    <source>
        <dbReference type="ARBA" id="ARBA00022692"/>
    </source>
</evidence>
<keyword evidence="5 7" id="KW-1133">Transmembrane helix</keyword>
<feature type="transmembrane region" description="Helical" evidence="7">
    <location>
        <begin position="440"/>
        <end position="458"/>
    </location>
</feature>
<dbReference type="PANTHER" id="PTHR30250">
    <property type="entry name" value="PST FAMILY PREDICTED COLANIC ACID TRANSPORTER"/>
    <property type="match status" value="1"/>
</dbReference>
<keyword evidence="4 7" id="KW-0812">Transmembrane</keyword>
<protein>
    <submittedName>
        <fullName evidence="8">Polysaccharide biosynthesis protein</fullName>
    </submittedName>
</protein>
<evidence type="ECO:0000256" key="2">
    <source>
        <dbReference type="ARBA" id="ARBA00007430"/>
    </source>
</evidence>
<feature type="transmembrane region" description="Helical" evidence="7">
    <location>
        <begin position="63"/>
        <end position="87"/>
    </location>
</feature>
<keyword evidence="9" id="KW-1185">Reference proteome</keyword>
<feature type="transmembrane region" description="Helical" evidence="7">
    <location>
        <begin position="401"/>
        <end position="420"/>
    </location>
</feature>
<evidence type="ECO:0000313" key="9">
    <source>
        <dbReference type="Proteomes" id="UP000192342"/>
    </source>
</evidence>
<feature type="transmembrane region" description="Helical" evidence="7">
    <location>
        <begin position="190"/>
        <end position="209"/>
    </location>
</feature>
<organism evidence="8 9">
    <name type="scientific">Oceanococcus atlanticus</name>
    <dbReference type="NCBI Taxonomy" id="1317117"/>
    <lineage>
        <taxon>Bacteria</taxon>
        <taxon>Pseudomonadati</taxon>
        <taxon>Pseudomonadota</taxon>
        <taxon>Gammaproteobacteria</taxon>
        <taxon>Chromatiales</taxon>
        <taxon>Oceanococcaceae</taxon>
        <taxon>Oceanococcus</taxon>
    </lineage>
</organism>
<dbReference type="GO" id="GO:0005886">
    <property type="term" value="C:plasma membrane"/>
    <property type="evidence" value="ECO:0007669"/>
    <property type="project" value="UniProtKB-SubCell"/>
</dbReference>
<feature type="transmembrane region" description="Helical" evidence="7">
    <location>
        <begin position="464"/>
        <end position="483"/>
    </location>
</feature>
<keyword evidence="3" id="KW-1003">Cell membrane</keyword>
<dbReference type="Pfam" id="PF13440">
    <property type="entry name" value="Polysacc_synt_3"/>
    <property type="match status" value="1"/>
</dbReference>
<feature type="transmembrane region" description="Helical" evidence="7">
    <location>
        <begin position="132"/>
        <end position="149"/>
    </location>
</feature>
<evidence type="ECO:0000256" key="1">
    <source>
        <dbReference type="ARBA" id="ARBA00004651"/>
    </source>
</evidence>
<evidence type="ECO:0000256" key="6">
    <source>
        <dbReference type="ARBA" id="ARBA00023136"/>
    </source>
</evidence>
<feature type="transmembrane region" description="Helical" evidence="7">
    <location>
        <begin position="374"/>
        <end position="395"/>
    </location>
</feature>
<dbReference type="Proteomes" id="UP000192342">
    <property type="component" value="Unassembled WGS sequence"/>
</dbReference>
<comment type="similarity">
    <text evidence="2">Belongs to the polysaccharide synthase family.</text>
</comment>
<feature type="transmembrane region" description="Helical" evidence="7">
    <location>
        <begin position="307"/>
        <end position="325"/>
    </location>
</feature>
<evidence type="ECO:0000256" key="5">
    <source>
        <dbReference type="ARBA" id="ARBA00022989"/>
    </source>
</evidence>
<evidence type="ECO:0000256" key="3">
    <source>
        <dbReference type="ARBA" id="ARBA00022475"/>
    </source>
</evidence>
<dbReference type="CDD" id="cd13127">
    <property type="entry name" value="MATE_tuaB_like"/>
    <property type="match status" value="1"/>
</dbReference>
<reference evidence="8 9" key="1">
    <citation type="submission" date="2013-04" db="EMBL/GenBank/DDBJ databases">
        <title>Oceanococcus atlanticus 22II-S10r2 Genome Sequencing.</title>
        <authorList>
            <person name="Lai Q."/>
            <person name="Li G."/>
            <person name="Shao Z."/>
        </authorList>
    </citation>
    <scope>NUCLEOTIDE SEQUENCE [LARGE SCALE GENOMIC DNA]</scope>
    <source>
        <strain evidence="8 9">22II-S10r2</strain>
    </source>
</reference>
<keyword evidence="6 7" id="KW-0472">Membrane</keyword>
<comment type="subcellular location">
    <subcellularLocation>
        <location evidence="1">Cell membrane</location>
        <topology evidence="1">Multi-pass membrane protein</topology>
    </subcellularLocation>
</comment>
<proteinExistence type="inferred from homology"/>